<dbReference type="InterPro" id="IPR057021">
    <property type="entry name" value="bHLH_STRA8"/>
</dbReference>
<dbReference type="Pfam" id="PF23175">
    <property type="entry name" value="bHLH_STRA8"/>
    <property type="match status" value="1"/>
</dbReference>
<dbReference type="Gene3D" id="4.10.280.10">
    <property type="entry name" value="Helix-loop-helix DNA-binding domain"/>
    <property type="match status" value="1"/>
</dbReference>
<dbReference type="InterPro" id="IPR036638">
    <property type="entry name" value="HLH_DNA-bd_sf"/>
</dbReference>
<reference evidence="3" key="2">
    <citation type="submission" date="2025-08" db="UniProtKB">
        <authorList>
            <consortium name="Ensembl"/>
        </authorList>
    </citation>
    <scope>IDENTIFICATION</scope>
    <source>
        <strain evidence="3">Thoroughbred</strain>
    </source>
</reference>
<gene>
    <name evidence="3" type="primary">STRA8</name>
</gene>
<evidence type="ECO:0000313" key="3">
    <source>
        <dbReference type="Ensembl" id="ENSECAP00000061235.1"/>
    </source>
</evidence>
<evidence type="ECO:0000313" key="4">
    <source>
        <dbReference type="Proteomes" id="UP000002281"/>
    </source>
</evidence>
<dbReference type="GO" id="GO:0071300">
    <property type="term" value="P:cellular response to retinoic acid"/>
    <property type="evidence" value="ECO:0007669"/>
    <property type="project" value="InterPro"/>
</dbReference>
<dbReference type="SUPFAM" id="SSF47459">
    <property type="entry name" value="HLH, helix-loop-helix DNA-binding domain"/>
    <property type="match status" value="1"/>
</dbReference>
<feature type="domain" description="STRA8 bHLH" evidence="2">
    <location>
        <begin position="14"/>
        <end position="92"/>
    </location>
</feature>
<proteinExistence type="predicted"/>
<name>A0A9L0RHF9_HORSE</name>
<dbReference type="Ensembl" id="ENSECAT00000124202.1">
    <property type="protein sequence ID" value="ENSECAP00000061235.1"/>
    <property type="gene ID" value="ENSECAG00000014454.4"/>
</dbReference>
<dbReference type="PANTHER" id="PTHR35254">
    <property type="entry name" value="STIMULATED BY RETINOIC ACID GENE 8 PROTEIN HOMOLOG"/>
    <property type="match status" value="1"/>
</dbReference>
<protein>
    <submittedName>
        <fullName evidence="3">Stimulated by retinoic acid 8</fullName>
    </submittedName>
</protein>
<evidence type="ECO:0000256" key="1">
    <source>
        <dbReference type="SAM" id="MobiDB-lite"/>
    </source>
</evidence>
<dbReference type="GeneTree" id="ENSGT00390000017181"/>
<dbReference type="Proteomes" id="UP000002281">
    <property type="component" value="Chromosome 4"/>
</dbReference>
<dbReference type="GO" id="GO:0051321">
    <property type="term" value="P:meiotic cell cycle"/>
    <property type="evidence" value="ECO:0007669"/>
    <property type="project" value="InterPro"/>
</dbReference>
<evidence type="ECO:0000259" key="2">
    <source>
        <dbReference type="Pfam" id="PF23175"/>
    </source>
</evidence>
<keyword evidence="4" id="KW-1185">Reference proteome</keyword>
<dbReference type="GO" id="GO:0046983">
    <property type="term" value="F:protein dimerization activity"/>
    <property type="evidence" value="ECO:0007669"/>
    <property type="project" value="InterPro"/>
</dbReference>
<organism evidence="3 4">
    <name type="scientific">Equus caballus</name>
    <name type="common">Horse</name>
    <dbReference type="NCBI Taxonomy" id="9796"/>
    <lineage>
        <taxon>Eukaryota</taxon>
        <taxon>Metazoa</taxon>
        <taxon>Chordata</taxon>
        <taxon>Craniata</taxon>
        <taxon>Vertebrata</taxon>
        <taxon>Euteleostomi</taxon>
        <taxon>Mammalia</taxon>
        <taxon>Eutheria</taxon>
        <taxon>Laurasiatheria</taxon>
        <taxon>Perissodactyla</taxon>
        <taxon>Equidae</taxon>
        <taxon>Equus</taxon>
    </lineage>
</organism>
<feature type="compositionally biased region" description="Acidic residues" evidence="1">
    <location>
        <begin position="142"/>
        <end position="173"/>
    </location>
</feature>
<reference evidence="3" key="3">
    <citation type="submission" date="2025-09" db="UniProtKB">
        <authorList>
            <consortium name="Ensembl"/>
        </authorList>
    </citation>
    <scope>IDENTIFICATION</scope>
    <source>
        <strain evidence="3">Thoroughbred</strain>
    </source>
</reference>
<dbReference type="InterPro" id="IPR033537">
    <property type="entry name" value="Stra8"/>
</dbReference>
<dbReference type="PANTHER" id="PTHR35254:SF1">
    <property type="entry name" value="STIMULATED BY RETINOIC ACID GENE 8 PROTEIN HOMOLOG"/>
    <property type="match status" value="1"/>
</dbReference>
<accession>A0A9L0RHF9</accession>
<reference evidence="3 4" key="1">
    <citation type="journal article" date="2009" name="Science">
        <title>Genome sequence, comparative analysis, and population genetics of the domestic horse.</title>
        <authorList>
            <consortium name="Broad Institute Genome Sequencing Platform"/>
            <consortium name="Broad Institute Whole Genome Assembly Team"/>
            <person name="Wade C.M."/>
            <person name="Giulotto E."/>
            <person name="Sigurdsson S."/>
            <person name="Zoli M."/>
            <person name="Gnerre S."/>
            <person name="Imsland F."/>
            <person name="Lear T.L."/>
            <person name="Adelson D.L."/>
            <person name="Bailey E."/>
            <person name="Bellone R.R."/>
            <person name="Bloecker H."/>
            <person name="Distl O."/>
            <person name="Edgar R.C."/>
            <person name="Garber M."/>
            <person name="Leeb T."/>
            <person name="Mauceli E."/>
            <person name="MacLeod J.N."/>
            <person name="Penedo M.C.T."/>
            <person name="Raison J.M."/>
            <person name="Sharpe T."/>
            <person name="Vogel J."/>
            <person name="Andersson L."/>
            <person name="Antczak D.F."/>
            <person name="Biagi T."/>
            <person name="Binns M.M."/>
            <person name="Chowdhary B.P."/>
            <person name="Coleman S.J."/>
            <person name="Della Valle G."/>
            <person name="Fryc S."/>
            <person name="Guerin G."/>
            <person name="Hasegawa T."/>
            <person name="Hill E.W."/>
            <person name="Jurka J."/>
            <person name="Kiialainen A."/>
            <person name="Lindgren G."/>
            <person name="Liu J."/>
            <person name="Magnani E."/>
            <person name="Mickelson J.R."/>
            <person name="Murray J."/>
            <person name="Nergadze S.G."/>
            <person name="Onofrio R."/>
            <person name="Pedroni S."/>
            <person name="Piras M.F."/>
            <person name="Raudsepp T."/>
            <person name="Rocchi M."/>
            <person name="Roeed K.H."/>
            <person name="Ryder O.A."/>
            <person name="Searle S."/>
            <person name="Skow L."/>
            <person name="Swinburne J.E."/>
            <person name="Syvaenen A.C."/>
            <person name="Tozaki T."/>
            <person name="Valberg S.J."/>
            <person name="Vaudin M."/>
            <person name="White J.R."/>
            <person name="Zody M.C."/>
            <person name="Lander E.S."/>
            <person name="Lindblad-Toh K."/>
        </authorList>
    </citation>
    <scope>NUCLEOTIDE SEQUENCE [LARGE SCALE GENOMIC DNA]</scope>
    <source>
        <strain evidence="3 4">Thoroughbred</strain>
    </source>
</reference>
<dbReference type="AlphaFoldDB" id="A0A9L0RHF9"/>
<sequence>METSGEGSNPSDRATPRPLAQLQELETRVARRRLSQAHHRATLAGLFSNLRKTVYSQSDLTASKWQVLNKAKNHIQELEQTLDNLLKLKEYFSLKDGNANSLEEVKEEYASMYSRNHSLISNKFHQKGFTTWYPVETVGKDAEEEEKEEEEEEDQEEEEEEEDEEEDEEEEEKNVELLHSPVTLLPDLMEFERYLNFYKQMMDLLIESGIVSSQEVTLPIVSAAISHLWQNLSEERKASLLQAWAQKHSGLPGLTGACQEPACAEGSVKDSGVDSQGASCSLVSTPEERVTIKLSFCLLCIRSFLKMLLMWQVSWTKVRLQVPLAPVQCLPAATQKIQRRSFSSICRSSIFLKAFAVLTLSSNRNQIFPWTMR</sequence>
<feature type="region of interest" description="Disordered" evidence="1">
    <location>
        <begin position="141"/>
        <end position="179"/>
    </location>
</feature>